<sequence>MTAHSIASKFRRALRNETGATFTNDQLRELGRLGVLRMLAEIEAQELCHEKPAPTDATPIGSTSAAMAVRNSGRSLGQAEGRSYIEALAR</sequence>
<reference evidence="1" key="1">
    <citation type="submission" date="2020-05" db="EMBL/GenBank/DDBJ databases">
        <authorList>
            <person name="Chiriac C."/>
            <person name="Salcher M."/>
            <person name="Ghai R."/>
            <person name="Kavagutti S V."/>
        </authorList>
    </citation>
    <scope>NUCLEOTIDE SEQUENCE</scope>
</reference>
<gene>
    <name evidence="1" type="ORF">UFOVP368_37</name>
</gene>
<accession>A0A6J7WYM6</accession>
<organism evidence="1">
    <name type="scientific">uncultured Caudovirales phage</name>
    <dbReference type="NCBI Taxonomy" id="2100421"/>
    <lineage>
        <taxon>Viruses</taxon>
        <taxon>Duplodnaviria</taxon>
        <taxon>Heunggongvirae</taxon>
        <taxon>Uroviricota</taxon>
        <taxon>Caudoviricetes</taxon>
        <taxon>Peduoviridae</taxon>
        <taxon>Maltschvirus</taxon>
        <taxon>Maltschvirus maltsch</taxon>
    </lineage>
</organism>
<dbReference type="EMBL" id="LR798303">
    <property type="protein sequence ID" value="CAB5222840.1"/>
    <property type="molecule type" value="Genomic_DNA"/>
</dbReference>
<name>A0A6J7WYM6_9CAUD</name>
<evidence type="ECO:0000313" key="1">
    <source>
        <dbReference type="EMBL" id="CAB5222840.1"/>
    </source>
</evidence>
<protein>
    <submittedName>
        <fullName evidence="1">Uncharacterized protein</fullName>
    </submittedName>
</protein>
<proteinExistence type="predicted"/>